<name>A0AA39NW76_9AGAR</name>
<sequence length="160" mass="17337">MPRHPVLQKMTQSLVQGVLLTILFIMPHVGQYTKGGGQGDVEGPRDQEEMGEMQSGGAVQRVGESNVVLKDIRGGQFDLSACVAIVAWGFPGSKFRPNGLCSMLNSWDLYSHPCCSHDTRLAMSLERLLLLAVGVEAMRVIKVQSLNNGSGSGVLVQREK</sequence>
<evidence type="ECO:0000256" key="1">
    <source>
        <dbReference type="SAM" id="MobiDB-lite"/>
    </source>
</evidence>
<evidence type="ECO:0000256" key="2">
    <source>
        <dbReference type="SAM" id="SignalP"/>
    </source>
</evidence>
<keyword evidence="2" id="KW-0732">Signal</keyword>
<evidence type="ECO:0000313" key="3">
    <source>
        <dbReference type="EMBL" id="KAK0473026.1"/>
    </source>
</evidence>
<dbReference type="AlphaFoldDB" id="A0AA39NW76"/>
<gene>
    <name evidence="3" type="ORF">IW261DRAFT_1423817</name>
</gene>
<keyword evidence="4" id="KW-1185">Reference proteome</keyword>
<organism evidence="3 4">
    <name type="scientific">Armillaria novae-zelandiae</name>
    <dbReference type="NCBI Taxonomy" id="153914"/>
    <lineage>
        <taxon>Eukaryota</taxon>
        <taxon>Fungi</taxon>
        <taxon>Dikarya</taxon>
        <taxon>Basidiomycota</taxon>
        <taxon>Agaricomycotina</taxon>
        <taxon>Agaricomycetes</taxon>
        <taxon>Agaricomycetidae</taxon>
        <taxon>Agaricales</taxon>
        <taxon>Marasmiineae</taxon>
        <taxon>Physalacriaceae</taxon>
        <taxon>Armillaria</taxon>
    </lineage>
</organism>
<comment type="caution">
    <text evidence="3">The sequence shown here is derived from an EMBL/GenBank/DDBJ whole genome shotgun (WGS) entry which is preliminary data.</text>
</comment>
<feature type="signal peptide" evidence="2">
    <location>
        <begin position="1"/>
        <end position="30"/>
    </location>
</feature>
<reference evidence="3" key="1">
    <citation type="submission" date="2023-06" db="EMBL/GenBank/DDBJ databases">
        <authorList>
            <consortium name="Lawrence Berkeley National Laboratory"/>
            <person name="Ahrendt S."/>
            <person name="Sahu N."/>
            <person name="Indic B."/>
            <person name="Wong-Bajracharya J."/>
            <person name="Merenyi Z."/>
            <person name="Ke H.-M."/>
            <person name="Monk M."/>
            <person name="Kocsube S."/>
            <person name="Drula E."/>
            <person name="Lipzen A."/>
            <person name="Balint B."/>
            <person name="Henrissat B."/>
            <person name="Andreopoulos B."/>
            <person name="Martin F.M."/>
            <person name="Harder C.B."/>
            <person name="Rigling D."/>
            <person name="Ford K.L."/>
            <person name="Foster G.D."/>
            <person name="Pangilinan J."/>
            <person name="Papanicolaou A."/>
            <person name="Barry K."/>
            <person name="LaButti K."/>
            <person name="Viragh M."/>
            <person name="Koriabine M."/>
            <person name="Yan M."/>
            <person name="Riley R."/>
            <person name="Champramary S."/>
            <person name="Plett K.L."/>
            <person name="Tsai I.J."/>
            <person name="Slot J."/>
            <person name="Sipos G."/>
            <person name="Plett J."/>
            <person name="Nagy L.G."/>
            <person name="Grigoriev I.V."/>
        </authorList>
    </citation>
    <scope>NUCLEOTIDE SEQUENCE</scope>
    <source>
        <strain evidence="3">ICMP 16352</strain>
    </source>
</reference>
<dbReference type="Proteomes" id="UP001175227">
    <property type="component" value="Unassembled WGS sequence"/>
</dbReference>
<dbReference type="EMBL" id="JAUEPR010000035">
    <property type="protein sequence ID" value="KAK0473026.1"/>
    <property type="molecule type" value="Genomic_DNA"/>
</dbReference>
<proteinExistence type="predicted"/>
<feature type="chain" id="PRO_5041370875" evidence="2">
    <location>
        <begin position="31"/>
        <end position="160"/>
    </location>
</feature>
<protein>
    <submittedName>
        <fullName evidence="3">Uncharacterized protein</fullName>
    </submittedName>
</protein>
<feature type="region of interest" description="Disordered" evidence="1">
    <location>
        <begin position="35"/>
        <end position="58"/>
    </location>
</feature>
<accession>A0AA39NW76</accession>
<evidence type="ECO:0000313" key="4">
    <source>
        <dbReference type="Proteomes" id="UP001175227"/>
    </source>
</evidence>